<dbReference type="PROSITE" id="PS51257">
    <property type="entry name" value="PROKAR_LIPOPROTEIN"/>
    <property type="match status" value="1"/>
</dbReference>
<protein>
    <submittedName>
        <fullName evidence="2">DUF4270 domain-containing protein</fullName>
    </submittedName>
</protein>
<gene>
    <name evidence="2" type="ORF">GCM10022291_16750</name>
</gene>
<organism evidence="2 3">
    <name type="scientific">Postechiella marina</name>
    <dbReference type="NCBI Taxonomy" id="943941"/>
    <lineage>
        <taxon>Bacteria</taxon>
        <taxon>Pseudomonadati</taxon>
        <taxon>Bacteroidota</taxon>
        <taxon>Flavobacteriia</taxon>
        <taxon>Flavobacteriales</taxon>
        <taxon>Flavobacteriaceae</taxon>
        <taxon>Postechiella</taxon>
    </lineage>
</organism>
<reference evidence="3" key="1">
    <citation type="journal article" date="2019" name="Int. J. Syst. Evol. Microbiol.">
        <title>The Global Catalogue of Microorganisms (GCM) 10K type strain sequencing project: providing services to taxonomists for standard genome sequencing and annotation.</title>
        <authorList>
            <consortium name="The Broad Institute Genomics Platform"/>
            <consortium name="The Broad Institute Genome Sequencing Center for Infectious Disease"/>
            <person name="Wu L."/>
            <person name="Ma J."/>
        </authorList>
    </citation>
    <scope>NUCLEOTIDE SEQUENCE [LARGE SCALE GENOMIC DNA]</scope>
    <source>
        <strain evidence="3">JCM 17630</strain>
    </source>
</reference>
<sequence>MRRLFKALKYVSLFLLIAFAIVACDKEYNSIDSEVLGEENTNFNASKTEFKILAYNKKLDSLQINNLGSSLLGFYNDPIYGETTASLITQITPTTTNPDFGTGTVIDSVILNIPYYSRATGEVNDESIPIYTISDSIFGNESAPIKLTIYRNNYFLRDFNPNSETNTAQNYYSNASNADKANNYAITENSIINFDDHKGEVIYESNASGYKPSEKAIVLVTGSGDTEAKTASVPALRINLAEDDDKKAYWMSTIIAKQDQPELSNSNNFINYFRGLYFKTEAINADGQMIMLNTSSTDSKITIYYSKDSTVSGETTQATYVLSFTGNKVNPFINTYSQNLQNGDRTIGDEKLYLKGTEGSMAVVDLFNGLVNCEESNTQDTALECFKKTYRQLNEDNYILKSGESIEEINGVEYITKNGNFVLKRLINEAQLVIYEDEENVSVDDETHEFDRIYAYDITNNQPTLDYLFDATDNTANPEFSKFVSLGVRTKYEDTDGEHYKYKIRITEHLNSILVRDSTNTKLGLVLSNNVNTTSNSNILESNDIVTGVPAASVLSPRGTVLHGNNDNVIDNRKMKLEIYSTEQKE</sequence>
<evidence type="ECO:0000313" key="3">
    <source>
        <dbReference type="Proteomes" id="UP001501496"/>
    </source>
</evidence>
<dbReference type="EMBL" id="BAABCA010000003">
    <property type="protein sequence ID" value="GAA4235287.1"/>
    <property type="molecule type" value="Genomic_DNA"/>
</dbReference>
<name>A0ABP8C854_9FLAO</name>
<keyword evidence="1" id="KW-0732">Signal</keyword>
<feature type="signal peptide" evidence="1">
    <location>
        <begin position="1"/>
        <end position="23"/>
    </location>
</feature>
<proteinExistence type="predicted"/>
<dbReference type="InterPro" id="IPR025366">
    <property type="entry name" value="DUF4270"/>
</dbReference>
<dbReference type="Pfam" id="PF14092">
    <property type="entry name" value="DUF4270"/>
    <property type="match status" value="1"/>
</dbReference>
<evidence type="ECO:0000313" key="2">
    <source>
        <dbReference type="EMBL" id="GAA4235287.1"/>
    </source>
</evidence>
<keyword evidence="3" id="KW-1185">Reference proteome</keyword>
<comment type="caution">
    <text evidence="2">The sequence shown here is derived from an EMBL/GenBank/DDBJ whole genome shotgun (WGS) entry which is preliminary data.</text>
</comment>
<dbReference type="Proteomes" id="UP001501496">
    <property type="component" value="Unassembled WGS sequence"/>
</dbReference>
<dbReference type="RefSeq" id="WP_344787716.1">
    <property type="nucleotide sequence ID" value="NZ_BAABCA010000003.1"/>
</dbReference>
<feature type="chain" id="PRO_5045628226" evidence="1">
    <location>
        <begin position="24"/>
        <end position="586"/>
    </location>
</feature>
<accession>A0ABP8C854</accession>
<evidence type="ECO:0000256" key="1">
    <source>
        <dbReference type="SAM" id="SignalP"/>
    </source>
</evidence>